<dbReference type="AlphaFoldDB" id="A0A382J0C4"/>
<dbReference type="HAMAP" id="MF_00135">
    <property type="entry name" value="PRAI"/>
    <property type="match status" value="1"/>
</dbReference>
<dbReference type="GO" id="GO:0004640">
    <property type="term" value="F:phosphoribosylanthranilate isomerase activity"/>
    <property type="evidence" value="ECO:0007669"/>
    <property type="project" value="UniProtKB-EC"/>
</dbReference>
<dbReference type="InterPro" id="IPR011060">
    <property type="entry name" value="RibuloseP-bd_barrel"/>
</dbReference>
<dbReference type="EC" id="5.3.1.24" evidence="2"/>
<feature type="domain" description="N-(5'phosphoribosyl) anthranilate isomerase (PRAI)" evidence="7">
    <location>
        <begin position="5"/>
        <end position="215"/>
    </location>
</feature>
<evidence type="ECO:0000256" key="6">
    <source>
        <dbReference type="ARBA" id="ARBA00023235"/>
    </source>
</evidence>
<sequence length="224" mass="23745">MIIQIYAFSNAKDAITAANQGVDQIGFVAGDYGKVHGELSLETSASIVNAVSGISTSVALTMSTDIEEIVAMAQFVKPDIVHVSTDPFDLDVQAMGDLRIRLGPQPQLMKALPVEGNNSIDLAEAFSTTCDYLLLDTKVTGLPGVGATGKTPDWNVSKKIVERVKCPVILAGGLSSDNVLEAIQTVQPWGVDSNTSTNIEGDKVRKDMVRIADFCEAARGNTST</sequence>
<evidence type="ECO:0000256" key="3">
    <source>
        <dbReference type="ARBA" id="ARBA00022605"/>
    </source>
</evidence>
<protein>
    <recommendedName>
        <fullName evidence="2">phosphoribosylanthranilate isomerase</fullName>
        <ecNumber evidence="2">5.3.1.24</ecNumber>
    </recommendedName>
</protein>
<evidence type="ECO:0000256" key="5">
    <source>
        <dbReference type="ARBA" id="ARBA00023141"/>
    </source>
</evidence>
<keyword evidence="6" id="KW-0413">Isomerase</keyword>
<keyword evidence="3" id="KW-0028">Amino-acid biosynthesis</keyword>
<dbReference type="InterPro" id="IPR013785">
    <property type="entry name" value="Aldolase_TIM"/>
</dbReference>
<dbReference type="Gene3D" id="3.20.20.70">
    <property type="entry name" value="Aldolase class I"/>
    <property type="match status" value="1"/>
</dbReference>
<dbReference type="PANTHER" id="PTHR42894">
    <property type="entry name" value="N-(5'-PHOSPHORIBOSYL)ANTHRANILATE ISOMERASE"/>
    <property type="match status" value="1"/>
</dbReference>
<dbReference type="CDD" id="cd00405">
    <property type="entry name" value="PRAI"/>
    <property type="match status" value="1"/>
</dbReference>
<reference evidence="8" key="1">
    <citation type="submission" date="2018-05" db="EMBL/GenBank/DDBJ databases">
        <authorList>
            <person name="Lanie J.A."/>
            <person name="Ng W.-L."/>
            <person name="Kazmierczak K.M."/>
            <person name="Andrzejewski T.M."/>
            <person name="Davidsen T.M."/>
            <person name="Wayne K.J."/>
            <person name="Tettelin H."/>
            <person name="Glass J.I."/>
            <person name="Rusch D."/>
            <person name="Podicherti R."/>
            <person name="Tsui H.-C.T."/>
            <person name="Winkler M.E."/>
        </authorList>
    </citation>
    <scope>NUCLEOTIDE SEQUENCE</scope>
</reference>
<accession>A0A382J0C4</accession>
<dbReference type="GO" id="GO:0000162">
    <property type="term" value="P:L-tryptophan biosynthetic process"/>
    <property type="evidence" value="ECO:0007669"/>
    <property type="project" value="UniProtKB-UniPathway"/>
</dbReference>
<evidence type="ECO:0000313" key="8">
    <source>
        <dbReference type="EMBL" id="SVC05258.1"/>
    </source>
</evidence>
<dbReference type="UniPathway" id="UPA00035">
    <property type="reaction ID" value="UER00042"/>
</dbReference>
<evidence type="ECO:0000256" key="4">
    <source>
        <dbReference type="ARBA" id="ARBA00022822"/>
    </source>
</evidence>
<evidence type="ECO:0000256" key="1">
    <source>
        <dbReference type="ARBA" id="ARBA00004664"/>
    </source>
</evidence>
<evidence type="ECO:0000259" key="7">
    <source>
        <dbReference type="Pfam" id="PF00697"/>
    </source>
</evidence>
<comment type="pathway">
    <text evidence="1">Amino-acid biosynthesis; L-tryptophan biosynthesis; L-tryptophan from chorismate: step 3/5.</text>
</comment>
<keyword evidence="5" id="KW-0057">Aromatic amino acid biosynthesis</keyword>
<dbReference type="Pfam" id="PF00697">
    <property type="entry name" value="PRAI"/>
    <property type="match status" value="1"/>
</dbReference>
<dbReference type="InterPro" id="IPR044643">
    <property type="entry name" value="TrpF_fam"/>
</dbReference>
<dbReference type="EMBL" id="UINC01070818">
    <property type="protein sequence ID" value="SVC05258.1"/>
    <property type="molecule type" value="Genomic_DNA"/>
</dbReference>
<evidence type="ECO:0000256" key="2">
    <source>
        <dbReference type="ARBA" id="ARBA00012572"/>
    </source>
</evidence>
<dbReference type="SUPFAM" id="SSF51366">
    <property type="entry name" value="Ribulose-phoshate binding barrel"/>
    <property type="match status" value="1"/>
</dbReference>
<dbReference type="PANTHER" id="PTHR42894:SF1">
    <property type="entry name" value="N-(5'-PHOSPHORIBOSYL)ANTHRANILATE ISOMERASE"/>
    <property type="match status" value="1"/>
</dbReference>
<keyword evidence="4" id="KW-0822">Tryptophan biosynthesis</keyword>
<proteinExistence type="inferred from homology"/>
<organism evidence="8">
    <name type="scientific">marine metagenome</name>
    <dbReference type="NCBI Taxonomy" id="408172"/>
    <lineage>
        <taxon>unclassified sequences</taxon>
        <taxon>metagenomes</taxon>
        <taxon>ecological metagenomes</taxon>
    </lineage>
</organism>
<dbReference type="InterPro" id="IPR001240">
    <property type="entry name" value="PRAI_dom"/>
</dbReference>
<gene>
    <name evidence="8" type="ORF">METZ01_LOCUS258112</name>
</gene>
<name>A0A382J0C4_9ZZZZ</name>